<dbReference type="SUPFAM" id="SSF53335">
    <property type="entry name" value="S-adenosyl-L-methionine-dependent methyltransferases"/>
    <property type="match status" value="1"/>
</dbReference>
<dbReference type="EMBL" id="QBLH01000250">
    <property type="protein sequence ID" value="TGZ56981.1"/>
    <property type="molecule type" value="Genomic_DNA"/>
</dbReference>
<dbReference type="Pfam" id="PF01926">
    <property type="entry name" value="MMR_HSR1"/>
    <property type="match status" value="1"/>
</dbReference>
<dbReference type="SUPFAM" id="SSF82051">
    <property type="entry name" value="Obg GTP-binding protein N-terminal domain"/>
    <property type="match status" value="1"/>
</dbReference>
<dbReference type="InterPro" id="IPR027417">
    <property type="entry name" value="P-loop_NTPase"/>
</dbReference>
<evidence type="ECO:0000313" key="8">
    <source>
        <dbReference type="Proteomes" id="UP000310200"/>
    </source>
</evidence>
<evidence type="ECO:0000259" key="5">
    <source>
        <dbReference type="PROSITE" id="PS51710"/>
    </source>
</evidence>
<keyword evidence="4" id="KW-0342">GTP-binding</keyword>
<dbReference type="NCBIfam" id="NF008956">
    <property type="entry name" value="PRK12299.1"/>
    <property type="match status" value="1"/>
</dbReference>
<evidence type="ECO:0000256" key="3">
    <source>
        <dbReference type="ARBA" id="ARBA00022741"/>
    </source>
</evidence>
<evidence type="ECO:0000256" key="1">
    <source>
        <dbReference type="ARBA" id="ARBA00007699"/>
    </source>
</evidence>
<dbReference type="PANTHER" id="PTHR11702:SF31">
    <property type="entry name" value="MITOCHONDRIAL RIBOSOME-ASSOCIATED GTPASE 2"/>
    <property type="match status" value="1"/>
</dbReference>
<keyword evidence="3" id="KW-0547">Nucleotide-binding</keyword>
<dbReference type="InterPro" id="IPR006073">
    <property type="entry name" value="GTP-bd"/>
</dbReference>
<protein>
    <submittedName>
        <fullName evidence="7">GTP-binding protein</fullName>
    </submittedName>
</protein>
<dbReference type="Pfam" id="PF10354">
    <property type="entry name" value="BMT5-like"/>
    <property type="match status" value="1"/>
</dbReference>
<dbReference type="Proteomes" id="UP000310200">
    <property type="component" value="Unassembled WGS sequence"/>
</dbReference>
<dbReference type="FunFam" id="2.70.210.12:FF:000001">
    <property type="entry name" value="GTPase Obg"/>
    <property type="match status" value="1"/>
</dbReference>
<proteinExistence type="inferred from homology"/>
<organism evidence="7 8">
    <name type="scientific">Temnothorax longispinosus</name>
    <dbReference type="NCBI Taxonomy" id="300112"/>
    <lineage>
        <taxon>Eukaryota</taxon>
        <taxon>Metazoa</taxon>
        <taxon>Ecdysozoa</taxon>
        <taxon>Arthropoda</taxon>
        <taxon>Hexapoda</taxon>
        <taxon>Insecta</taxon>
        <taxon>Pterygota</taxon>
        <taxon>Neoptera</taxon>
        <taxon>Endopterygota</taxon>
        <taxon>Hymenoptera</taxon>
        <taxon>Apocrita</taxon>
        <taxon>Aculeata</taxon>
        <taxon>Formicoidea</taxon>
        <taxon>Formicidae</taxon>
        <taxon>Myrmicinae</taxon>
        <taxon>Temnothorax</taxon>
    </lineage>
</organism>
<evidence type="ECO:0000256" key="4">
    <source>
        <dbReference type="ARBA" id="ARBA00023134"/>
    </source>
</evidence>
<dbReference type="InterPro" id="IPR006169">
    <property type="entry name" value="GTP1_OBG_dom"/>
</dbReference>
<evidence type="ECO:0000313" key="7">
    <source>
        <dbReference type="EMBL" id="TGZ56981.1"/>
    </source>
</evidence>
<gene>
    <name evidence="7" type="ORF">DBV15_06035</name>
</gene>
<dbReference type="NCBIfam" id="TIGR00231">
    <property type="entry name" value="small_GTP"/>
    <property type="match status" value="1"/>
</dbReference>
<dbReference type="CDD" id="cd01898">
    <property type="entry name" value="Obg"/>
    <property type="match status" value="1"/>
</dbReference>
<sequence length="884" mass="99179">MSSIITCKFTQALSSIIARATRLTMSMIFSKNDSVLLVGEGNFSFSAALSRQNFNIELVATCYESSACQEAAERNVDYLRENGICVLFDVDATKLEECPSLKSRLFNKIIFNFPHVGGKMRIERNRDLLRGFFVSSVRMMKENGQVLVTLCNGQGGTPMDKPRRRWDDSWKIVEMAAHGNFILTRVEPSLWQSFRDYVVTGYRGLDKQFHTAGSLTHFFIKSEPPMAHNIVPRNKINTSKCTVDNITWKDMINNIQDKSDCELKCIYPCIFTFDLTLSTDGDFNTAEFYKSLYNYAGSIIENIDLIDCYSSPVDGKIKRTYRIDYKSNYVPLYRRRVVELHQNMHRLRCLRSIVACGLSQKQDRKTVLNRIRCEVSSGLRSLSVTAYVHEREPTAKPLRSTKPKSKKDTLQYFVDIKPVKTIGGQGGDGQISFMRLWVNDRAGPDGGDGGHGGHVIFQATTDVKDLRHIDSVIKAEDGEKGYTKDCFGKNAEHKVMNVPIGTIVRDVDGRILADLEKNGMMFIAARGGSGGHGNAFFKSNSQQTPEICEYGAIGENLQYVLEVRSMAHIGLIGLPNAGKSTLLRAISRARPKVAAYPFTTLKPHIGIIQYDDYEQIAVADMPGLIEDSHKNRGLGITFLKHVERCAALIFILDVAQTEPWQVLETLKHEISQFNERLNDRPQIIVANKIDLPNSEINLQLLREHVDLPIIPISAKVGTNISTLLKEIRILYDNLKVNAEENTELSMYVLVRSMSSSLLTVQRRSSLEIFIFAFISFDTETPSDGTTQPLTAVFLNLPIIPSFWLAKSLALLTIFFKHAIFVPEACADSGFPPPLPCIKDAIAWIHSFAFSPLDIADCEQVLDINMIASSTSTNTWHPTLDSIID</sequence>
<dbReference type="InterPro" id="IPR036726">
    <property type="entry name" value="GTP1_OBG_dom_sf"/>
</dbReference>
<comment type="similarity">
    <text evidence="1">Belongs to the TRAFAC class OBG-HflX-like GTPase superfamily. OBG GTPase family.</text>
</comment>
<evidence type="ECO:0000259" key="6">
    <source>
        <dbReference type="PROSITE" id="PS51883"/>
    </source>
</evidence>
<dbReference type="Gene3D" id="3.40.50.300">
    <property type="entry name" value="P-loop containing nucleotide triphosphate hydrolases"/>
    <property type="match status" value="1"/>
</dbReference>
<dbReference type="PROSITE" id="PS51710">
    <property type="entry name" value="G_OBG"/>
    <property type="match status" value="1"/>
</dbReference>
<comment type="caution">
    <text evidence="7">The sequence shown here is derived from an EMBL/GenBank/DDBJ whole genome shotgun (WGS) entry which is preliminary data.</text>
</comment>
<feature type="domain" description="Obg" evidence="6">
    <location>
        <begin position="411"/>
        <end position="566"/>
    </location>
</feature>
<dbReference type="PRINTS" id="PR00326">
    <property type="entry name" value="GTP1OBG"/>
</dbReference>
<name>A0A4S2L303_9HYME</name>
<dbReference type="STRING" id="300112.A0A4S2L303"/>
<dbReference type="GO" id="GO:0000287">
    <property type="term" value="F:magnesium ion binding"/>
    <property type="evidence" value="ECO:0007669"/>
    <property type="project" value="InterPro"/>
</dbReference>
<dbReference type="HAMAP" id="MF_01454">
    <property type="entry name" value="GTPase_Obg"/>
    <property type="match status" value="1"/>
</dbReference>
<dbReference type="PANTHER" id="PTHR11702">
    <property type="entry name" value="DEVELOPMENTALLY REGULATED GTP-BINDING PROTEIN-RELATED"/>
    <property type="match status" value="1"/>
</dbReference>
<keyword evidence="2" id="KW-0690">Ribosome biogenesis</keyword>
<accession>A0A4S2L303</accession>
<dbReference type="GO" id="GO:0005525">
    <property type="term" value="F:GTP binding"/>
    <property type="evidence" value="ECO:0007669"/>
    <property type="project" value="UniProtKB-KW"/>
</dbReference>
<feature type="domain" description="OBG-type G" evidence="5">
    <location>
        <begin position="567"/>
        <end position="732"/>
    </location>
</feature>
<dbReference type="SUPFAM" id="SSF54991">
    <property type="entry name" value="Anticodon-binding domain of PheRS"/>
    <property type="match status" value="1"/>
</dbReference>
<dbReference type="GO" id="GO:0003924">
    <property type="term" value="F:GTPase activity"/>
    <property type="evidence" value="ECO:0007669"/>
    <property type="project" value="InterPro"/>
</dbReference>
<dbReference type="Gene3D" id="2.70.210.12">
    <property type="entry name" value="GTP1/OBG domain"/>
    <property type="match status" value="1"/>
</dbReference>
<dbReference type="NCBIfam" id="TIGR02729">
    <property type="entry name" value="Obg_CgtA"/>
    <property type="match status" value="1"/>
</dbReference>
<reference evidence="7 8" key="1">
    <citation type="journal article" date="2019" name="Philos. Trans. R. Soc. Lond., B, Biol. Sci.">
        <title>Ant behaviour and brain gene expression of defending hosts depend on the ecological success of the intruding social parasite.</title>
        <authorList>
            <person name="Kaur R."/>
            <person name="Stoldt M."/>
            <person name="Jongepier E."/>
            <person name="Feldmeyer B."/>
            <person name="Menzel F."/>
            <person name="Bornberg-Bauer E."/>
            <person name="Foitzik S."/>
        </authorList>
    </citation>
    <scope>NUCLEOTIDE SEQUENCE [LARGE SCALE GENOMIC DNA]</scope>
    <source>
        <tissue evidence="7">Whole body</tissue>
    </source>
</reference>
<dbReference type="InterPro" id="IPR036690">
    <property type="entry name" value="Fdx_antiC-bd_sf"/>
</dbReference>
<dbReference type="InterPro" id="IPR031167">
    <property type="entry name" value="G_OBG"/>
</dbReference>
<dbReference type="Pfam" id="PF01018">
    <property type="entry name" value="GTP1_OBG"/>
    <property type="match status" value="1"/>
</dbReference>
<dbReference type="GO" id="GO:0005739">
    <property type="term" value="C:mitochondrion"/>
    <property type="evidence" value="ECO:0007669"/>
    <property type="project" value="TreeGrafter"/>
</dbReference>
<dbReference type="InterPro" id="IPR005225">
    <property type="entry name" value="Small_GTP-bd"/>
</dbReference>
<dbReference type="SUPFAM" id="SSF52540">
    <property type="entry name" value="P-loop containing nucleoside triphosphate hydrolases"/>
    <property type="match status" value="1"/>
</dbReference>
<dbReference type="GO" id="GO:0070042">
    <property type="term" value="F:rRNA (uridine-N3-)-methyltransferase activity"/>
    <property type="evidence" value="ECO:0007669"/>
    <property type="project" value="InterPro"/>
</dbReference>
<dbReference type="InterPro" id="IPR014100">
    <property type="entry name" value="GTP-bd_Obg/CgtA"/>
</dbReference>
<dbReference type="InterPro" id="IPR029063">
    <property type="entry name" value="SAM-dependent_MTases_sf"/>
</dbReference>
<keyword evidence="8" id="KW-1185">Reference proteome</keyword>
<dbReference type="AlphaFoldDB" id="A0A4S2L303"/>
<dbReference type="PROSITE" id="PS51883">
    <property type="entry name" value="OBG"/>
    <property type="match status" value="1"/>
</dbReference>
<evidence type="ECO:0000256" key="2">
    <source>
        <dbReference type="ARBA" id="ARBA00022517"/>
    </source>
</evidence>
<dbReference type="InterPro" id="IPR019446">
    <property type="entry name" value="BMT5-like"/>
</dbReference>
<dbReference type="GO" id="GO:0070475">
    <property type="term" value="P:rRNA base methylation"/>
    <property type="evidence" value="ECO:0007669"/>
    <property type="project" value="InterPro"/>
</dbReference>
<dbReference type="InterPro" id="IPR045086">
    <property type="entry name" value="OBG_GTPase"/>
</dbReference>
<dbReference type="Gene3D" id="3.30.70.380">
    <property type="entry name" value="Ferrodoxin-fold anticodon-binding domain"/>
    <property type="match status" value="1"/>
</dbReference>